<dbReference type="EMBL" id="PKSL01000057">
    <property type="protein sequence ID" value="POW09244.1"/>
    <property type="molecule type" value="Genomic_DNA"/>
</dbReference>
<evidence type="ECO:0000313" key="3">
    <source>
        <dbReference type="Proteomes" id="UP000239156"/>
    </source>
</evidence>
<feature type="compositionally biased region" description="Basic and acidic residues" evidence="1">
    <location>
        <begin position="139"/>
        <end position="149"/>
    </location>
</feature>
<evidence type="ECO:0000256" key="1">
    <source>
        <dbReference type="SAM" id="MobiDB-lite"/>
    </source>
</evidence>
<comment type="caution">
    <text evidence="2">The sequence shown here is derived from an EMBL/GenBank/DDBJ whole genome shotgun (WGS) entry which is preliminary data.</text>
</comment>
<dbReference type="AlphaFoldDB" id="A0A2S4VI70"/>
<dbReference type="VEuPathDB" id="FungiDB:PSTT_06932"/>
<protein>
    <submittedName>
        <fullName evidence="2">Uncharacterized protein</fullName>
    </submittedName>
</protein>
<keyword evidence="3" id="KW-1185">Reference proteome</keyword>
<feature type="region of interest" description="Disordered" evidence="1">
    <location>
        <begin position="172"/>
        <end position="198"/>
    </location>
</feature>
<reference evidence="2" key="1">
    <citation type="submission" date="2017-12" db="EMBL/GenBank/DDBJ databases">
        <title>Gene loss provides genomic basis for host adaptation in cereal stripe rust fungi.</title>
        <authorList>
            <person name="Xia C."/>
        </authorList>
    </citation>
    <scope>NUCLEOTIDE SEQUENCE [LARGE SCALE GENOMIC DNA]</scope>
    <source>
        <strain evidence="2">93-210</strain>
    </source>
</reference>
<organism evidence="2 3">
    <name type="scientific">Puccinia striiformis</name>
    <dbReference type="NCBI Taxonomy" id="27350"/>
    <lineage>
        <taxon>Eukaryota</taxon>
        <taxon>Fungi</taxon>
        <taxon>Dikarya</taxon>
        <taxon>Basidiomycota</taxon>
        <taxon>Pucciniomycotina</taxon>
        <taxon>Pucciniomycetes</taxon>
        <taxon>Pucciniales</taxon>
        <taxon>Pucciniaceae</taxon>
        <taxon>Puccinia</taxon>
    </lineage>
</organism>
<dbReference type="Proteomes" id="UP000239156">
    <property type="component" value="Unassembled WGS sequence"/>
</dbReference>
<sequence>MIVGSSNSTFQFHSPYFRWAPEVGPHPDLQTISTDFRPDVSARKQESHPNVLTPSSACINPRGFPVVSSTPTLIDLQDWNLSPPSDQSKHNTREVHVKDTTESLALSIENHPIFLILPTPLEDLNSTNSPESVTADPVLGDKKSSGHKDSATLNARARLQQDNIKKAVEGLQDSKTNNELTSLSPTSQEEQSTTINTQPTSVNLNTINVHPTSVNFTHLSEVVDGFSITPDKGKT</sequence>
<feature type="region of interest" description="Disordered" evidence="1">
    <location>
        <begin position="126"/>
        <end position="149"/>
    </location>
</feature>
<gene>
    <name evidence="2" type="ORF">PSTT_06932</name>
</gene>
<name>A0A2S4VI70_9BASI</name>
<accession>A0A2S4VI70</accession>
<feature type="compositionally biased region" description="Polar residues" evidence="1">
    <location>
        <begin position="173"/>
        <end position="198"/>
    </location>
</feature>
<dbReference type="VEuPathDB" id="FungiDB:PSHT_08566"/>
<proteinExistence type="predicted"/>
<evidence type="ECO:0000313" key="2">
    <source>
        <dbReference type="EMBL" id="POW09244.1"/>
    </source>
</evidence>